<dbReference type="PROSITE" id="PS01031">
    <property type="entry name" value="SHSP"/>
    <property type="match status" value="1"/>
</dbReference>
<accession>A0A9D1VPF3</accession>
<reference evidence="4" key="1">
    <citation type="journal article" date="2021" name="PeerJ">
        <title>Extensive microbial diversity within the chicken gut microbiome revealed by metagenomics and culture.</title>
        <authorList>
            <person name="Gilroy R."/>
            <person name="Ravi A."/>
            <person name="Getino M."/>
            <person name="Pursley I."/>
            <person name="Horton D.L."/>
            <person name="Alikhan N.F."/>
            <person name="Baker D."/>
            <person name="Gharbi K."/>
            <person name="Hall N."/>
            <person name="Watson M."/>
            <person name="Adriaenssens E.M."/>
            <person name="Foster-Nyarko E."/>
            <person name="Jarju S."/>
            <person name="Secka A."/>
            <person name="Antonio M."/>
            <person name="Oren A."/>
            <person name="Chaudhuri R.R."/>
            <person name="La Ragione R."/>
            <person name="Hildebrand F."/>
            <person name="Pallen M.J."/>
        </authorList>
    </citation>
    <scope>NUCLEOTIDE SEQUENCE</scope>
    <source>
        <strain evidence="4">ChiHjej12B11-1927</strain>
    </source>
</reference>
<dbReference type="InterPro" id="IPR031107">
    <property type="entry name" value="Small_HSP"/>
</dbReference>
<protein>
    <submittedName>
        <fullName evidence="4">Hsp20/alpha crystallin family protein</fullName>
    </submittedName>
</protein>
<sequence>MLLPRTFADDWFDDFFDFDDFPFFNDREDRKMERKLYGRRAKNLMKTDIREKKDGYELDIDLPGFKKEDIKVTLENGYMTISAQKDSPKETKNGRFIRKERFSGACERSFYVGDNLTQEDIQGEFKHGVLKLRIPKKEAAPQVEENKYITIE</sequence>
<dbReference type="Pfam" id="PF00011">
    <property type="entry name" value="HSP20"/>
    <property type="match status" value="1"/>
</dbReference>
<dbReference type="SUPFAM" id="SSF49764">
    <property type="entry name" value="HSP20-like chaperones"/>
    <property type="match status" value="1"/>
</dbReference>
<dbReference type="InterPro" id="IPR008978">
    <property type="entry name" value="HSP20-like_chaperone"/>
</dbReference>
<proteinExistence type="inferred from homology"/>
<evidence type="ECO:0000313" key="5">
    <source>
        <dbReference type="Proteomes" id="UP000824230"/>
    </source>
</evidence>
<dbReference type="InterPro" id="IPR002068">
    <property type="entry name" value="A-crystallin/Hsp20_dom"/>
</dbReference>
<evidence type="ECO:0000256" key="1">
    <source>
        <dbReference type="PROSITE-ProRule" id="PRU00285"/>
    </source>
</evidence>
<gene>
    <name evidence="4" type="ORF">H9738_13100</name>
</gene>
<reference evidence="4" key="2">
    <citation type="submission" date="2021-04" db="EMBL/GenBank/DDBJ databases">
        <authorList>
            <person name="Gilroy R."/>
        </authorList>
    </citation>
    <scope>NUCLEOTIDE SEQUENCE</scope>
    <source>
        <strain evidence="4">ChiHjej12B11-1927</strain>
    </source>
</reference>
<dbReference type="EMBL" id="DXFG01000300">
    <property type="protein sequence ID" value="HIX38783.1"/>
    <property type="molecule type" value="Genomic_DNA"/>
</dbReference>
<evidence type="ECO:0000313" key="4">
    <source>
        <dbReference type="EMBL" id="HIX38783.1"/>
    </source>
</evidence>
<organism evidence="4 5">
    <name type="scientific">Candidatus Blautia pullistercoris</name>
    <dbReference type="NCBI Taxonomy" id="2838499"/>
    <lineage>
        <taxon>Bacteria</taxon>
        <taxon>Bacillati</taxon>
        <taxon>Bacillota</taxon>
        <taxon>Clostridia</taxon>
        <taxon>Lachnospirales</taxon>
        <taxon>Lachnospiraceae</taxon>
        <taxon>Blautia</taxon>
    </lineage>
</organism>
<dbReference type="Proteomes" id="UP000824230">
    <property type="component" value="Unassembled WGS sequence"/>
</dbReference>
<evidence type="ECO:0000259" key="3">
    <source>
        <dbReference type="PROSITE" id="PS01031"/>
    </source>
</evidence>
<comment type="caution">
    <text evidence="4">The sequence shown here is derived from an EMBL/GenBank/DDBJ whole genome shotgun (WGS) entry which is preliminary data.</text>
</comment>
<dbReference type="Gene3D" id="2.60.40.790">
    <property type="match status" value="1"/>
</dbReference>
<name>A0A9D1VPF3_9FIRM</name>
<comment type="similarity">
    <text evidence="1 2">Belongs to the small heat shock protein (HSP20) family.</text>
</comment>
<feature type="domain" description="SHSP" evidence="3">
    <location>
        <begin position="38"/>
        <end position="152"/>
    </location>
</feature>
<dbReference type="AlphaFoldDB" id="A0A9D1VPF3"/>
<evidence type="ECO:0000256" key="2">
    <source>
        <dbReference type="RuleBase" id="RU003616"/>
    </source>
</evidence>
<dbReference type="CDD" id="cd06471">
    <property type="entry name" value="ACD_LpsHSP_like"/>
    <property type="match status" value="1"/>
</dbReference>
<dbReference type="PANTHER" id="PTHR11527">
    <property type="entry name" value="HEAT-SHOCK PROTEIN 20 FAMILY MEMBER"/>
    <property type="match status" value="1"/>
</dbReference>